<dbReference type="AlphaFoldDB" id="A0A015M3S5"/>
<dbReference type="HOGENOM" id="CLU_000288_36_14_1"/>
<dbReference type="Gene3D" id="1.25.40.10">
    <property type="entry name" value="Tetratricopeptide repeat domain"/>
    <property type="match status" value="2"/>
</dbReference>
<dbReference type="Pfam" id="PF08238">
    <property type="entry name" value="Sel1"/>
    <property type="match status" value="6"/>
</dbReference>
<comment type="caution">
    <text evidence="1">The sequence shown here is derived from an EMBL/GenBank/DDBJ whole genome shotgun (WGS) entry which is preliminary data.</text>
</comment>
<sequence>MSDNKKMQDTNTNECNNRIEEMIITITNISVNTQYLSNKKFDNNSESQGELFQLNHQYFNKINLKEINPITISNEREKISFEKGFDIIVDEINDLIFKSFNKGIDVKLLKKQIIDHFNNYNTNSKEIYNWLLNNQNNSNSIFLLGYFNYFGIETKENNEKAFNLFIDALKKNHMLAQSYVGECYQFGYGTIKNEKLAFDYLEKFAYENFAYAQLRIGYFYENGIGIKKDIKKAFYWYEKASNNGNVIAMHYLGNCYKYGKKGVKKDYNKAFKLFNQSAIEGYASGMTSLGYCYDNGIGTEEDKLKAFELYQQSANLGSITSQFNLGNMYEHGDGITKDIDKAIYWYEKSAKQGYQEAKNKLKKLKK</sequence>
<organism evidence="1 2">
    <name type="scientific">Rhizophagus irregularis (strain DAOM 197198w)</name>
    <name type="common">Glomus intraradices</name>
    <dbReference type="NCBI Taxonomy" id="1432141"/>
    <lineage>
        <taxon>Eukaryota</taxon>
        <taxon>Fungi</taxon>
        <taxon>Fungi incertae sedis</taxon>
        <taxon>Mucoromycota</taxon>
        <taxon>Glomeromycotina</taxon>
        <taxon>Glomeromycetes</taxon>
        <taxon>Glomerales</taxon>
        <taxon>Glomeraceae</taxon>
        <taxon>Rhizophagus</taxon>
    </lineage>
</organism>
<gene>
    <name evidence="1" type="ORF">RirG_170700</name>
</gene>
<dbReference type="Proteomes" id="UP000022910">
    <property type="component" value="Unassembled WGS sequence"/>
</dbReference>
<evidence type="ECO:0000313" key="2">
    <source>
        <dbReference type="Proteomes" id="UP000022910"/>
    </source>
</evidence>
<name>A0A015M3S5_RHIIW</name>
<proteinExistence type="predicted"/>
<keyword evidence="2" id="KW-1185">Reference proteome</keyword>
<accession>A0A015M3S5</accession>
<dbReference type="PANTHER" id="PTHR43628">
    <property type="entry name" value="ACTIVATOR OF C KINASE PROTEIN 1-RELATED"/>
    <property type="match status" value="1"/>
</dbReference>
<dbReference type="EMBL" id="JEMT01025480">
    <property type="protein sequence ID" value="EXX61493.1"/>
    <property type="molecule type" value="Genomic_DNA"/>
</dbReference>
<dbReference type="PANTHER" id="PTHR43628:SF1">
    <property type="entry name" value="CHITIN SYNTHASE REGULATORY FACTOR 2-RELATED"/>
    <property type="match status" value="1"/>
</dbReference>
<reference evidence="1 2" key="1">
    <citation type="submission" date="2014-02" db="EMBL/GenBank/DDBJ databases">
        <title>Single nucleus genome sequencing reveals high similarity among nuclei of an endomycorrhizal fungus.</title>
        <authorList>
            <person name="Lin K."/>
            <person name="Geurts R."/>
            <person name="Zhang Z."/>
            <person name="Limpens E."/>
            <person name="Saunders D.G."/>
            <person name="Mu D."/>
            <person name="Pang E."/>
            <person name="Cao H."/>
            <person name="Cha H."/>
            <person name="Lin T."/>
            <person name="Zhou Q."/>
            <person name="Shang Y."/>
            <person name="Li Y."/>
            <person name="Ivanov S."/>
            <person name="Sharma T."/>
            <person name="Velzen R.V."/>
            <person name="Ruijter N.D."/>
            <person name="Aanen D.K."/>
            <person name="Win J."/>
            <person name="Kamoun S."/>
            <person name="Bisseling T."/>
            <person name="Huang S."/>
        </authorList>
    </citation>
    <scope>NUCLEOTIDE SEQUENCE [LARGE SCALE GENOMIC DNA]</scope>
    <source>
        <strain evidence="2">DAOM197198w</strain>
    </source>
</reference>
<dbReference type="SMART" id="SM00671">
    <property type="entry name" value="SEL1"/>
    <property type="match status" value="6"/>
</dbReference>
<dbReference type="SUPFAM" id="SSF81901">
    <property type="entry name" value="HCP-like"/>
    <property type="match status" value="2"/>
</dbReference>
<evidence type="ECO:0000313" key="1">
    <source>
        <dbReference type="EMBL" id="EXX61493.1"/>
    </source>
</evidence>
<dbReference type="InterPro" id="IPR011990">
    <property type="entry name" value="TPR-like_helical_dom_sf"/>
</dbReference>
<dbReference type="InterPro" id="IPR006597">
    <property type="entry name" value="Sel1-like"/>
</dbReference>
<protein>
    <submittedName>
        <fullName evidence="1">Skt5p</fullName>
    </submittedName>
</protein>
<dbReference type="InterPro" id="IPR052945">
    <property type="entry name" value="Mitotic_Regulator"/>
</dbReference>